<dbReference type="Ensembl" id="ENSPKIT00000027233.1">
    <property type="protein sequence ID" value="ENSPKIP00000003274.1"/>
    <property type="gene ID" value="ENSPKIG00000020767.1"/>
</dbReference>
<organism evidence="1 2">
    <name type="scientific">Paramormyrops kingsleyae</name>
    <dbReference type="NCBI Taxonomy" id="1676925"/>
    <lineage>
        <taxon>Eukaryota</taxon>
        <taxon>Metazoa</taxon>
        <taxon>Chordata</taxon>
        <taxon>Craniata</taxon>
        <taxon>Vertebrata</taxon>
        <taxon>Euteleostomi</taxon>
        <taxon>Actinopterygii</taxon>
        <taxon>Neopterygii</taxon>
        <taxon>Teleostei</taxon>
        <taxon>Osteoglossocephala</taxon>
        <taxon>Osteoglossomorpha</taxon>
        <taxon>Osteoglossiformes</taxon>
        <taxon>Mormyridae</taxon>
        <taxon>Paramormyrops</taxon>
    </lineage>
</organism>
<accession>A0A3B3QBX3</accession>
<name>A0A3B3QBX3_9TELE</name>
<evidence type="ECO:0000313" key="2">
    <source>
        <dbReference type="Proteomes" id="UP000261540"/>
    </source>
</evidence>
<dbReference type="AlphaFoldDB" id="A0A3B3QBX3"/>
<keyword evidence="2" id="KW-1185">Reference proteome</keyword>
<dbReference type="SUPFAM" id="SSF46934">
    <property type="entry name" value="UBA-like"/>
    <property type="match status" value="1"/>
</dbReference>
<reference evidence="1" key="1">
    <citation type="submission" date="2025-08" db="UniProtKB">
        <authorList>
            <consortium name="Ensembl"/>
        </authorList>
    </citation>
    <scope>IDENTIFICATION</scope>
</reference>
<dbReference type="GeneTree" id="ENSGT00940000156097"/>
<dbReference type="Proteomes" id="UP000261540">
    <property type="component" value="Unplaced"/>
</dbReference>
<dbReference type="InterPro" id="IPR009060">
    <property type="entry name" value="UBA-like_sf"/>
</dbReference>
<reference evidence="1" key="2">
    <citation type="submission" date="2025-09" db="UniProtKB">
        <authorList>
            <consortium name="Ensembl"/>
        </authorList>
    </citation>
    <scope>IDENTIFICATION</scope>
</reference>
<dbReference type="Gene3D" id="1.10.8.10">
    <property type="entry name" value="DNA helicase RuvA subunit, C-terminal domain"/>
    <property type="match status" value="1"/>
</dbReference>
<sequence>MQGLSPQNSKDFVQVVRKVSTLSASFRFAGFLFRFPSLFCHPFFSFCPSVFYYVNVPPPPPPPPPPPRVPSLCHMRADGEGQMERGLTTTSETTPRIATLPVADGHTCFLASLCAGGHKWMEAVSPFRAGVGHPLRRAWVFTLRGVQALPAAVPCHLPDACSVSLACRLKALVSTGFRSVQAACDWLFSHVDDPFLDEPLPREFVLYLRPSGPLLHQLSHYWQQSRLMCGKNKAHNIFPHITLCQFFIVSCGGGVVVAFQNVPEDCHSLPDSCGAFFFTVLRYPVSQ</sequence>
<evidence type="ECO:0000313" key="1">
    <source>
        <dbReference type="Ensembl" id="ENSPKIP00000003274.1"/>
    </source>
</evidence>
<protein>
    <submittedName>
        <fullName evidence="1">Ubiquitin associated and SH3 domain containing B</fullName>
    </submittedName>
</protein>
<proteinExistence type="predicted"/>